<accession>X1UT63</accession>
<comment type="caution">
    <text evidence="1">The sequence shown here is derived from an EMBL/GenBank/DDBJ whole genome shotgun (WGS) entry which is preliminary data.</text>
</comment>
<feature type="non-terminal residue" evidence="1">
    <location>
        <position position="68"/>
    </location>
</feature>
<evidence type="ECO:0000313" key="1">
    <source>
        <dbReference type="EMBL" id="GAJ20703.1"/>
    </source>
</evidence>
<proteinExistence type="predicted"/>
<sequence length="68" mass="7017">MSEFSCVIVAKSIVVRVVAKTTNPLNALGVAVDGRLKDSVLANISLGEYVIMSAALNVPLLGSIDDAS</sequence>
<gene>
    <name evidence="1" type="ORF">S12H4_61477</name>
</gene>
<protein>
    <submittedName>
        <fullName evidence="1">Uncharacterized protein</fullName>
    </submittedName>
</protein>
<reference evidence="1" key="1">
    <citation type="journal article" date="2014" name="Front. Microbiol.">
        <title>High frequency of phylogenetically diverse reductive dehalogenase-homologous genes in deep subseafloor sedimentary metagenomes.</title>
        <authorList>
            <person name="Kawai M."/>
            <person name="Futagami T."/>
            <person name="Toyoda A."/>
            <person name="Takaki Y."/>
            <person name="Nishi S."/>
            <person name="Hori S."/>
            <person name="Arai W."/>
            <person name="Tsubouchi T."/>
            <person name="Morono Y."/>
            <person name="Uchiyama I."/>
            <person name="Ito T."/>
            <person name="Fujiyama A."/>
            <person name="Inagaki F."/>
            <person name="Takami H."/>
        </authorList>
    </citation>
    <scope>NUCLEOTIDE SEQUENCE</scope>
    <source>
        <strain evidence="1">Expedition CK06-06</strain>
    </source>
</reference>
<dbReference type="AlphaFoldDB" id="X1UT63"/>
<organism evidence="1">
    <name type="scientific">marine sediment metagenome</name>
    <dbReference type="NCBI Taxonomy" id="412755"/>
    <lineage>
        <taxon>unclassified sequences</taxon>
        <taxon>metagenomes</taxon>
        <taxon>ecological metagenomes</taxon>
    </lineage>
</organism>
<dbReference type="EMBL" id="BARW01040821">
    <property type="protein sequence ID" value="GAJ20703.1"/>
    <property type="molecule type" value="Genomic_DNA"/>
</dbReference>
<name>X1UT63_9ZZZZ</name>